<dbReference type="EMBL" id="QRKC01000001">
    <property type="protein sequence ID" value="RHH79698.1"/>
    <property type="molecule type" value="Genomic_DNA"/>
</dbReference>
<dbReference type="PANTHER" id="PTHR10628">
    <property type="entry name" value="SIALIDASE"/>
    <property type="match status" value="1"/>
</dbReference>
<proteinExistence type="inferred from homology"/>
<feature type="domain" description="Sialidase" evidence="5">
    <location>
        <begin position="51"/>
        <end position="349"/>
    </location>
</feature>
<evidence type="ECO:0000313" key="10">
    <source>
        <dbReference type="Proteomes" id="UP000283732"/>
    </source>
</evidence>
<evidence type="ECO:0000259" key="5">
    <source>
        <dbReference type="Pfam" id="PF13088"/>
    </source>
</evidence>
<keyword evidence="4" id="KW-0732">Signal</keyword>
<feature type="chain" id="PRO_5043187578" description="exo-alpha-sialidase" evidence="4">
    <location>
        <begin position="22"/>
        <end position="375"/>
    </location>
</feature>
<dbReference type="CDD" id="cd15482">
    <property type="entry name" value="Sialidase_non-viral"/>
    <property type="match status" value="1"/>
</dbReference>
<evidence type="ECO:0000313" key="9">
    <source>
        <dbReference type="Proteomes" id="UP000261088"/>
    </source>
</evidence>
<dbReference type="Proteomes" id="UP000283732">
    <property type="component" value="Unassembled WGS sequence"/>
</dbReference>
<dbReference type="EMBL" id="QSUP01000010">
    <property type="protein sequence ID" value="RGN51714.1"/>
    <property type="molecule type" value="Genomic_DNA"/>
</dbReference>
<dbReference type="EC" id="3.2.1.18" evidence="3"/>
<evidence type="ECO:0000256" key="4">
    <source>
        <dbReference type="SAM" id="SignalP"/>
    </source>
</evidence>
<gene>
    <name evidence="8" type="ORF">DW191_00700</name>
    <name evidence="7" type="ORF">DW986_12020</name>
    <name evidence="6" type="ORF">DXB61_10360</name>
</gene>
<name>A0A3R6DBJ0_9BACT</name>
<dbReference type="GO" id="GO:0004308">
    <property type="term" value="F:exo-alpha-sialidase activity"/>
    <property type="evidence" value="ECO:0007669"/>
    <property type="project" value="UniProtKB-EC"/>
</dbReference>
<evidence type="ECO:0000256" key="1">
    <source>
        <dbReference type="ARBA" id="ARBA00000427"/>
    </source>
</evidence>
<dbReference type="InterPro" id="IPR036278">
    <property type="entry name" value="Sialidase_sf"/>
</dbReference>
<comment type="catalytic activity">
    <reaction evidence="1">
        <text>Hydrolysis of alpha-(2-&gt;3)-, alpha-(2-&gt;6)-, alpha-(2-&gt;8)- glycosidic linkages of terminal sialic acid residues in oligosaccharides, glycoproteins, glycolipids, colominic acid and synthetic substrates.</text>
        <dbReference type="EC" id="3.2.1.18"/>
    </reaction>
</comment>
<dbReference type="PANTHER" id="PTHR10628:SF30">
    <property type="entry name" value="EXO-ALPHA-SIALIDASE"/>
    <property type="match status" value="1"/>
</dbReference>
<dbReference type="Gene3D" id="2.120.10.10">
    <property type="match status" value="1"/>
</dbReference>
<dbReference type="GO" id="GO:0009313">
    <property type="term" value="P:oligosaccharide catabolic process"/>
    <property type="evidence" value="ECO:0007669"/>
    <property type="project" value="TreeGrafter"/>
</dbReference>
<evidence type="ECO:0000256" key="3">
    <source>
        <dbReference type="ARBA" id="ARBA00012733"/>
    </source>
</evidence>
<dbReference type="RefSeq" id="WP_122122141.1">
    <property type="nucleotide sequence ID" value="NZ_CP081901.1"/>
</dbReference>
<dbReference type="Pfam" id="PF13088">
    <property type="entry name" value="BNR_2"/>
    <property type="match status" value="1"/>
</dbReference>
<dbReference type="Proteomes" id="UP000285173">
    <property type="component" value="Unassembled WGS sequence"/>
</dbReference>
<comment type="similarity">
    <text evidence="2">Belongs to the glycosyl hydrolase 33 family.</text>
</comment>
<evidence type="ECO:0000313" key="11">
    <source>
        <dbReference type="Proteomes" id="UP000285173"/>
    </source>
</evidence>
<protein>
    <recommendedName>
        <fullName evidence="3">exo-alpha-sialidase</fullName>
        <ecNumber evidence="3">3.2.1.18</ecNumber>
    </recommendedName>
</protein>
<dbReference type="InterPro" id="IPR026856">
    <property type="entry name" value="Sialidase_fam"/>
</dbReference>
<dbReference type="InterPro" id="IPR011040">
    <property type="entry name" value="Sialidase"/>
</dbReference>
<dbReference type="SUPFAM" id="SSF50939">
    <property type="entry name" value="Sialidases"/>
    <property type="match status" value="1"/>
</dbReference>
<evidence type="ECO:0000313" key="8">
    <source>
        <dbReference type="EMBL" id="RHH79698.1"/>
    </source>
</evidence>
<dbReference type="Proteomes" id="UP000261088">
    <property type="component" value="Unassembled WGS sequence"/>
</dbReference>
<dbReference type="GO" id="GO:0016020">
    <property type="term" value="C:membrane"/>
    <property type="evidence" value="ECO:0007669"/>
    <property type="project" value="TreeGrafter"/>
</dbReference>
<evidence type="ECO:0000256" key="2">
    <source>
        <dbReference type="ARBA" id="ARBA00009348"/>
    </source>
</evidence>
<dbReference type="AlphaFoldDB" id="A0A3R6DBJ0"/>
<evidence type="ECO:0000313" key="6">
    <source>
        <dbReference type="EMBL" id="RGN51714.1"/>
    </source>
</evidence>
<accession>A0A3R6DBJ0</accession>
<dbReference type="EMBL" id="QSEF01000016">
    <property type="protein sequence ID" value="RGZ46728.1"/>
    <property type="molecule type" value="Genomic_DNA"/>
</dbReference>
<feature type="signal peptide" evidence="4">
    <location>
        <begin position="1"/>
        <end position="21"/>
    </location>
</feature>
<dbReference type="GO" id="GO:0005737">
    <property type="term" value="C:cytoplasm"/>
    <property type="evidence" value="ECO:0007669"/>
    <property type="project" value="TreeGrafter"/>
</dbReference>
<sequence>MKNIIVTCFFVLMQLGILVHAQTNTTTDIYQKSQDGYACFRIPAIVKSKAGTLLAFAEARKNSCSDTGNIDLVVKRSEDGGKTWSRIITVWDDGDNVCGNPSPIVDQETGRIILVSCWNLGEDHEKQIIDKTSKDSRRVYVLYSDNDGKSWSTPKEITSSVKHPDWTWYATGPCHGIQLQGKKNKGRLVVAANHMVAGTKTYHSQLIYSDDKGETWKLGGIVNEHGGNESSVVELKNGYLMLNMRNYNREESKTRSYAISKDGGETVSQMSYLPELIEPICQGSTLNYMKKGKISNNILFSNPASTDKREKMTIKLSENNGKTWPYAYQVYSGPSAYSDLTNLRNGNIGLLYEYGINNPYEKIGFIIIPFEQLKK</sequence>
<organism evidence="8 10">
    <name type="scientific">Parabacteroides merdae</name>
    <dbReference type="NCBI Taxonomy" id="46503"/>
    <lineage>
        <taxon>Bacteria</taxon>
        <taxon>Pseudomonadati</taxon>
        <taxon>Bacteroidota</taxon>
        <taxon>Bacteroidia</taxon>
        <taxon>Bacteroidales</taxon>
        <taxon>Tannerellaceae</taxon>
        <taxon>Parabacteroides</taxon>
    </lineage>
</organism>
<comment type="caution">
    <text evidence="8">The sequence shown here is derived from an EMBL/GenBank/DDBJ whole genome shotgun (WGS) entry which is preliminary data.</text>
</comment>
<evidence type="ECO:0000313" key="7">
    <source>
        <dbReference type="EMBL" id="RGZ46728.1"/>
    </source>
</evidence>
<dbReference type="GO" id="GO:0006689">
    <property type="term" value="P:ganglioside catabolic process"/>
    <property type="evidence" value="ECO:0007669"/>
    <property type="project" value="TreeGrafter"/>
</dbReference>
<reference evidence="9 10" key="1">
    <citation type="submission" date="2018-08" db="EMBL/GenBank/DDBJ databases">
        <title>A genome reference for cultivated species of the human gut microbiota.</title>
        <authorList>
            <person name="Zou Y."/>
            <person name="Xue W."/>
            <person name="Luo G."/>
        </authorList>
    </citation>
    <scope>NUCLEOTIDE SEQUENCE [LARGE SCALE GENOMIC DNA]</scope>
    <source>
        <strain evidence="8 10">AM16-50</strain>
        <strain evidence="7 11">AM50-15</strain>
        <strain evidence="6 9">OM05-11AA</strain>
    </source>
</reference>